<dbReference type="InterPro" id="IPR015943">
    <property type="entry name" value="WD40/YVTN_repeat-like_dom_sf"/>
</dbReference>
<dbReference type="PRINTS" id="PR00320">
    <property type="entry name" value="GPROTEINBRPT"/>
</dbReference>
<dbReference type="GO" id="GO:0006355">
    <property type="term" value="P:regulation of DNA-templated transcription"/>
    <property type="evidence" value="ECO:0000318"/>
    <property type="project" value="GO_Central"/>
</dbReference>
<dbReference type="PROSITE" id="PS50294">
    <property type="entry name" value="WD_REPEATS_REGION"/>
    <property type="match status" value="2"/>
</dbReference>
<evidence type="ECO:0000256" key="4">
    <source>
        <dbReference type="ARBA" id="ARBA00022737"/>
    </source>
</evidence>
<keyword evidence="3 7" id="KW-0853">WD repeat</keyword>
<dbReference type="GO" id="GO:0006338">
    <property type="term" value="P:chromatin remodeling"/>
    <property type="evidence" value="ECO:0000318"/>
    <property type="project" value="GO_Central"/>
</dbReference>
<dbReference type="AlphaFoldDB" id="A0A9R1UZZ1"/>
<keyword evidence="4" id="KW-0677">Repeat</keyword>
<comment type="caution">
    <text evidence="10">The sequence shown here is derived from an EMBL/GenBank/DDBJ whole genome shotgun (WGS) entry which is preliminary data.</text>
</comment>
<dbReference type="Pfam" id="PF00400">
    <property type="entry name" value="WD40"/>
    <property type="match status" value="5"/>
</dbReference>
<dbReference type="InterPro" id="IPR001680">
    <property type="entry name" value="WD40_rpt"/>
</dbReference>
<protein>
    <recommendedName>
        <fullName evidence="9">Histone-binding protein RBBP4-like N-terminal domain-containing protein</fullName>
    </recommendedName>
</protein>
<dbReference type="SUPFAM" id="SSF50978">
    <property type="entry name" value="WD40 repeat-like"/>
    <property type="match status" value="1"/>
</dbReference>
<keyword evidence="5" id="KW-0156">Chromatin regulator</keyword>
<dbReference type="PROSITE" id="PS00678">
    <property type="entry name" value="WD_REPEATS_1"/>
    <property type="match status" value="1"/>
</dbReference>
<reference evidence="10 11" key="1">
    <citation type="journal article" date="2017" name="Nat. Commun.">
        <title>Genome assembly with in vitro proximity ligation data and whole-genome triplication in lettuce.</title>
        <authorList>
            <person name="Reyes-Chin-Wo S."/>
            <person name="Wang Z."/>
            <person name="Yang X."/>
            <person name="Kozik A."/>
            <person name="Arikit S."/>
            <person name="Song C."/>
            <person name="Xia L."/>
            <person name="Froenicke L."/>
            <person name="Lavelle D.O."/>
            <person name="Truco M.J."/>
            <person name="Xia R."/>
            <person name="Zhu S."/>
            <person name="Xu C."/>
            <person name="Xu H."/>
            <person name="Xu X."/>
            <person name="Cox K."/>
            <person name="Korf I."/>
            <person name="Meyers B.C."/>
            <person name="Michelmore R.W."/>
        </authorList>
    </citation>
    <scope>NUCLEOTIDE SEQUENCE [LARGE SCALE GENOMIC DNA]</scope>
    <source>
        <strain evidence="11">cv. Salinas</strain>
        <tissue evidence="10">Seedlings</tissue>
    </source>
</reference>
<dbReference type="Gene3D" id="2.130.10.10">
    <property type="entry name" value="YVTN repeat-like/Quinoprotein amine dehydrogenase"/>
    <property type="match status" value="1"/>
</dbReference>
<evidence type="ECO:0000256" key="6">
    <source>
        <dbReference type="ARBA" id="ARBA00023242"/>
    </source>
</evidence>
<dbReference type="OrthoDB" id="1465292at2759"/>
<keyword evidence="6" id="KW-0539">Nucleus</keyword>
<evidence type="ECO:0000256" key="7">
    <source>
        <dbReference type="PROSITE-ProRule" id="PRU00221"/>
    </source>
</evidence>
<accession>A0A9R1UZZ1</accession>
<evidence type="ECO:0000313" key="11">
    <source>
        <dbReference type="Proteomes" id="UP000235145"/>
    </source>
</evidence>
<evidence type="ECO:0000256" key="1">
    <source>
        <dbReference type="ARBA" id="ARBA00004123"/>
    </source>
</evidence>
<dbReference type="GO" id="GO:0005634">
    <property type="term" value="C:nucleus"/>
    <property type="evidence" value="ECO:0000318"/>
    <property type="project" value="GO_Central"/>
</dbReference>
<evidence type="ECO:0000256" key="8">
    <source>
        <dbReference type="SAM" id="MobiDB-lite"/>
    </source>
</evidence>
<dbReference type="EMBL" id="NBSK02000007">
    <property type="protein sequence ID" value="KAJ0196663.1"/>
    <property type="molecule type" value="Genomic_DNA"/>
</dbReference>
<comment type="similarity">
    <text evidence="2">Belongs to the WD repeat RBAP46/RBAP48/MSI1 family.</text>
</comment>
<feature type="repeat" description="WD" evidence="7">
    <location>
        <begin position="194"/>
        <end position="229"/>
    </location>
</feature>
<keyword evidence="11" id="KW-1185">Reference proteome</keyword>
<dbReference type="Pfam" id="PF12265">
    <property type="entry name" value="CAF1C_H4-bd"/>
    <property type="match status" value="1"/>
</dbReference>
<dbReference type="InterPro" id="IPR050459">
    <property type="entry name" value="WD_repeat_RBAP46/RBAP48/MSI1"/>
</dbReference>
<dbReference type="InterPro" id="IPR019775">
    <property type="entry name" value="WD40_repeat_CS"/>
</dbReference>
<comment type="subcellular location">
    <subcellularLocation>
        <location evidence="1">Nucleus</location>
    </subcellularLocation>
</comment>
<dbReference type="Gramene" id="rna-gnl|WGS:NBSK|LSAT_7X78061_mrna">
    <property type="protein sequence ID" value="cds-PLY69272.1"/>
    <property type="gene ID" value="gene-LSAT_7X78061"/>
</dbReference>
<feature type="repeat" description="WD" evidence="7">
    <location>
        <begin position="289"/>
        <end position="324"/>
    </location>
</feature>
<dbReference type="InterPro" id="IPR036322">
    <property type="entry name" value="WD40_repeat_dom_sf"/>
</dbReference>
<feature type="domain" description="Histone-binding protein RBBP4-like N-terminal" evidence="9">
    <location>
        <begin position="46"/>
        <end position="115"/>
    </location>
</feature>
<name>A0A9R1UZZ1_LACSA</name>
<evidence type="ECO:0000313" key="10">
    <source>
        <dbReference type="EMBL" id="KAJ0196663.1"/>
    </source>
</evidence>
<dbReference type="InterPro" id="IPR022052">
    <property type="entry name" value="Histone-bd_RBBP4-like_N"/>
</dbReference>
<dbReference type="SMART" id="SM00320">
    <property type="entry name" value="WD40"/>
    <property type="match status" value="6"/>
</dbReference>
<dbReference type="PANTHER" id="PTHR22850">
    <property type="entry name" value="WD40 REPEAT FAMILY"/>
    <property type="match status" value="1"/>
</dbReference>
<evidence type="ECO:0000256" key="3">
    <source>
        <dbReference type="ARBA" id="ARBA00022574"/>
    </source>
</evidence>
<evidence type="ECO:0000256" key="5">
    <source>
        <dbReference type="ARBA" id="ARBA00022853"/>
    </source>
</evidence>
<feature type="region of interest" description="Disordered" evidence="8">
    <location>
        <begin position="1"/>
        <end position="20"/>
    </location>
</feature>
<dbReference type="InterPro" id="IPR020472">
    <property type="entry name" value="WD40_PAC1"/>
</dbReference>
<dbReference type="Proteomes" id="UP000235145">
    <property type="component" value="Unassembled WGS sequence"/>
</dbReference>
<evidence type="ECO:0000256" key="2">
    <source>
        <dbReference type="ARBA" id="ARBA00009341"/>
    </source>
</evidence>
<dbReference type="PROSITE" id="PS50082">
    <property type="entry name" value="WD_REPEATS_2"/>
    <property type="match status" value="3"/>
</dbReference>
<organism evidence="10 11">
    <name type="scientific">Lactuca sativa</name>
    <name type="common">Garden lettuce</name>
    <dbReference type="NCBI Taxonomy" id="4236"/>
    <lineage>
        <taxon>Eukaryota</taxon>
        <taxon>Viridiplantae</taxon>
        <taxon>Streptophyta</taxon>
        <taxon>Embryophyta</taxon>
        <taxon>Tracheophyta</taxon>
        <taxon>Spermatophyta</taxon>
        <taxon>Magnoliopsida</taxon>
        <taxon>eudicotyledons</taxon>
        <taxon>Gunneridae</taxon>
        <taxon>Pentapetalae</taxon>
        <taxon>asterids</taxon>
        <taxon>campanulids</taxon>
        <taxon>Asterales</taxon>
        <taxon>Asteraceae</taxon>
        <taxon>Cichorioideae</taxon>
        <taxon>Cichorieae</taxon>
        <taxon>Lactucinae</taxon>
        <taxon>Lactuca</taxon>
    </lineage>
</organism>
<evidence type="ECO:0000259" key="9">
    <source>
        <dbReference type="Pfam" id="PF12265"/>
    </source>
</evidence>
<gene>
    <name evidence="10" type="ORF">LSAT_V11C700372750</name>
</gene>
<sequence length="432" mass="49741">MEDEKDTNLEKKEDETGDKIGEETLVNIDIDIDDSRGEEFERMVNEEYKIWKKETPFLYDLVISRVLEWPSLTVEWLPDQVESPDGEYSVQKIICGTHTLDDEPNYLIIAQVKLPLFEVEYDDSHVNENEHSGRKIEFVQQICHEGEVHRARYMPQNSCVIATKTIDSGVYVFDYGHHPMKPCPDEQFNPDLILKGHESDGFGLSWSKFKQGLLLSGSYDEKICMWDINGTPHDHALDPMQIYKVHNGPVEDVAWSLKHDYLFGSCGDDKYLHIFDLRSPCFTKPIQTLMAHQNFINCLAFNPFNEWILATGSVDNTVKLFDLRKFTSPLHTFNFHLNEVIQVGWSPQNETILASSCAGRRLLVWDLSRIGEEQSSQDAEDGPPELMFIHGGHTDRVVDLSWNPCEDWVIASVADDNILQVWQMADHIYNNE</sequence>
<dbReference type="GO" id="GO:0042393">
    <property type="term" value="F:histone binding"/>
    <property type="evidence" value="ECO:0000318"/>
    <property type="project" value="GO_Central"/>
</dbReference>
<dbReference type="FunFam" id="2.130.10.10:FF:000512">
    <property type="entry name" value="WD-40 repeat-containing protein MSI1"/>
    <property type="match status" value="1"/>
</dbReference>
<feature type="repeat" description="WD" evidence="7">
    <location>
        <begin position="390"/>
        <end position="424"/>
    </location>
</feature>
<proteinExistence type="inferred from homology"/>